<reference evidence="6 7" key="1">
    <citation type="journal article" date="2011" name="Proc. Natl. Acad. Sci. U.S.A.">
        <title>Evolutionary erosion of yeast sex chromosomes by mating-type switching accidents.</title>
        <authorList>
            <person name="Gordon J.L."/>
            <person name="Armisen D."/>
            <person name="Proux-Wera E."/>
            <person name="Oheigeartaigh S.S."/>
            <person name="Byrne K.P."/>
            <person name="Wolfe K.H."/>
        </authorList>
    </citation>
    <scope>NUCLEOTIDE SEQUENCE [LARGE SCALE GENOMIC DNA]</scope>
    <source>
        <strain evidence="7">ATCC MYA-139 / BCRC 22969 / CBS 8797 / CCRC 22969 / KCTC 17520 / NBRC 10181 / NCYC 3082</strain>
    </source>
</reference>
<dbReference type="InterPro" id="IPR020904">
    <property type="entry name" value="Sc_DH/Rdtase_CS"/>
</dbReference>
<dbReference type="InterPro" id="IPR002347">
    <property type="entry name" value="SDR_fam"/>
</dbReference>
<evidence type="ECO:0000256" key="3">
    <source>
        <dbReference type="ARBA" id="ARBA00023002"/>
    </source>
</evidence>
<dbReference type="PANTHER" id="PTHR43008:SF8">
    <property type="entry name" value="BENZIL REDUCTASE ((S)-BENZOIN FORMING) IRC24"/>
    <property type="match status" value="1"/>
</dbReference>
<dbReference type="InterPro" id="IPR036291">
    <property type="entry name" value="NAD(P)-bd_dom_sf"/>
</dbReference>
<dbReference type="GeneID" id="34528872"/>
<comment type="similarity">
    <text evidence="1 4">Belongs to the short-chain dehydrogenases/reductases (SDR) family.</text>
</comment>
<sequence length="255" mass="27233">MAGRVVVVTGASRGIGRAVVGELLALGDDVVVVGVARDAAQLQEVQDEYGASKFQYLAGDVADVALHDSLKTFLTERYSRLDGLVANAGMLEPVAPLDQFLDAGSSWERHFSLNVFSVVSLVARLLPLLKQARGNIVAVSSGASVKPYAGWACYCASKAALNSYTRSIASEVPEVRAIAVAPGVVATQMQQHIRETLGPQGMPAAALKRFTDLHTDGLLLDPHVPGRTIARLALEGIPEQLNGEYIRHDDQQLHQ</sequence>
<dbReference type="STRING" id="1071383.J7S4A6"/>
<dbReference type="OMA" id="PGDMATD"/>
<evidence type="ECO:0000256" key="4">
    <source>
        <dbReference type="RuleBase" id="RU000363"/>
    </source>
</evidence>
<organism evidence="6 7">
    <name type="scientific">Huiozyma naganishii (strain ATCC MYA-139 / BCRC 22969 / CBS 8797 / KCTC 17520 / NBRC 10181 / NCYC 3082 / Yp74L-3)</name>
    <name type="common">Yeast</name>
    <name type="synonym">Kazachstania naganishii</name>
    <dbReference type="NCBI Taxonomy" id="1071383"/>
    <lineage>
        <taxon>Eukaryota</taxon>
        <taxon>Fungi</taxon>
        <taxon>Dikarya</taxon>
        <taxon>Ascomycota</taxon>
        <taxon>Saccharomycotina</taxon>
        <taxon>Saccharomycetes</taxon>
        <taxon>Saccharomycetales</taxon>
        <taxon>Saccharomycetaceae</taxon>
        <taxon>Huiozyma</taxon>
    </lineage>
</organism>
<evidence type="ECO:0000256" key="1">
    <source>
        <dbReference type="ARBA" id="ARBA00006484"/>
    </source>
</evidence>
<gene>
    <name evidence="6" type="primary">KNAG0M02390</name>
    <name evidence="6" type="ordered locus">KNAG_0M02390</name>
</gene>
<dbReference type="AlphaFoldDB" id="J7S4A6"/>
<dbReference type="KEGG" id="kng:KNAG_0M02390"/>
<keyword evidence="7" id="KW-1185">Reference proteome</keyword>
<evidence type="ECO:0000313" key="7">
    <source>
        <dbReference type="Proteomes" id="UP000006310"/>
    </source>
</evidence>
<dbReference type="Pfam" id="PF00106">
    <property type="entry name" value="adh_short"/>
    <property type="match status" value="1"/>
</dbReference>
<dbReference type="Proteomes" id="UP000006310">
    <property type="component" value="Chromosome 13"/>
</dbReference>
<dbReference type="PANTHER" id="PTHR43008">
    <property type="entry name" value="BENZIL REDUCTASE"/>
    <property type="match status" value="1"/>
</dbReference>
<dbReference type="GO" id="GO:0050664">
    <property type="term" value="F:oxidoreductase activity, acting on NAD(P)H, oxygen as acceptor"/>
    <property type="evidence" value="ECO:0007669"/>
    <property type="project" value="EnsemblFungi"/>
</dbReference>
<name>J7S4A6_HUIN7</name>
<feature type="domain" description="Ketoreductase" evidence="5">
    <location>
        <begin position="4"/>
        <end position="202"/>
    </location>
</feature>
<dbReference type="RefSeq" id="XP_022467336.1">
    <property type="nucleotide sequence ID" value="XM_022611106.1"/>
</dbReference>
<evidence type="ECO:0000313" key="6">
    <source>
        <dbReference type="EMBL" id="CCK73092.1"/>
    </source>
</evidence>
<proteinExistence type="inferred from homology"/>
<dbReference type="PRINTS" id="PR00080">
    <property type="entry name" value="SDRFAMILY"/>
</dbReference>
<evidence type="ECO:0000259" key="5">
    <source>
        <dbReference type="SMART" id="SM00822"/>
    </source>
</evidence>
<evidence type="ECO:0000256" key="2">
    <source>
        <dbReference type="ARBA" id="ARBA00022857"/>
    </source>
</evidence>
<dbReference type="SUPFAM" id="SSF51735">
    <property type="entry name" value="NAD(P)-binding Rossmann-fold domains"/>
    <property type="match status" value="1"/>
</dbReference>
<accession>J7S4A6</accession>
<dbReference type="eggNOG" id="KOG1204">
    <property type="taxonomic scope" value="Eukaryota"/>
</dbReference>
<dbReference type="EMBL" id="HE978326">
    <property type="protein sequence ID" value="CCK73092.1"/>
    <property type="molecule type" value="Genomic_DNA"/>
</dbReference>
<keyword evidence="3" id="KW-0560">Oxidoreductase</keyword>
<dbReference type="OrthoDB" id="153074at2759"/>
<dbReference type="SMART" id="SM00822">
    <property type="entry name" value="PKS_KR"/>
    <property type="match status" value="1"/>
</dbReference>
<dbReference type="HOGENOM" id="CLU_010194_2_11_1"/>
<dbReference type="GO" id="GO:0016616">
    <property type="term" value="F:oxidoreductase activity, acting on the CH-OH group of donors, NAD or NADP as acceptor"/>
    <property type="evidence" value="ECO:0007669"/>
    <property type="project" value="EnsemblFungi"/>
</dbReference>
<dbReference type="PROSITE" id="PS00061">
    <property type="entry name" value="ADH_SHORT"/>
    <property type="match status" value="1"/>
</dbReference>
<dbReference type="InterPro" id="IPR057326">
    <property type="entry name" value="KR_dom"/>
</dbReference>
<keyword evidence="2" id="KW-0521">NADP</keyword>
<reference evidence="7" key="2">
    <citation type="submission" date="2012-08" db="EMBL/GenBank/DDBJ databases">
        <title>Genome sequence of Kazachstania naganishii.</title>
        <authorList>
            <person name="Gordon J.L."/>
            <person name="Armisen D."/>
            <person name="Proux-Wera E."/>
            <person name="OhEigeartaigh S.S."/>
            <person name="Byrne K.P."/>
            <person name="Wolfe K.H."/>
        </authorList>
    </citation>
    <scope>NUCLEOTIDE SEQUENCE [LARGE SCALE GENOMIC DNA]</scope>
    <source>
        <strain evidence="7">ATCC MYA-139 / BCRC 22969 / CBS 8797 / CCRC 22969 / KCTC 17520 / NBRC 10181 / NCYC 3082</strain>
    </source>
</reference>
<protein>
    <recommendedName>
        <fullName evidence="5">Ketoreductase domain-containing protein</fullName>
    </recommendedName>
</protein>
<dbReference type="Gene3D" id="3.40.50.720">
    <property type="entry name" value="NAD(P)-binding Rossmann-like Domain"/>
    <property type="match status" value="1"/>
</dbReference>
<dbReference type="PRINTS" id="PR00081">
    <property type="entry name" value="GDHRDH"/>
</dbReference>